<sequence>MTNSTTDTNRGVSVFTYSRVLSSAVAIVVLSISGCANQTMSDLNTQALGNSQPGQSVDSSRDINRWPQLSSAVVLNPVIESKIDALLASMSIEEKVGQMTQPELRSITPEEVKRYHIGSVLNGGGSFPGGNKNAQASDWVALADGFYQASMDDSDGFNTIPIMWGTDAVHGVNNVYGATIFPHNIGLGATANESLLKEIGEVTARETRVIGVDWSFAPAVSVVQDNRWGRTYEGYSESPELVERLSGPLVEGLQGELNEGWLGKEHVIATAKHFIGDGGTHKGKDQGNTLVSEQELIDVHLAGYLSALEAGVQTIMASFNSWQGDKAHGHQYLLTDVLKGRLGFDGAVVGDWNGHGQVPGCTNDNCPQAINAGVDIIMVPEQWKSFIANTVRQVHTGEITEERINDAVRRILRVKYRAGLFDAPPPSKRLFSKEQSLLGAKEHRAVARRAARESLVLLKNNNQLLPLHPKKNILVTGDGADNIGKQSGGWTLSWQGTGNTNNDFPNGESIYSGIKNTVHQGGGKVHLVESEEILSASSTEELFSDHQNGVPDVAIVVFGEGPYAEGQGDLKGLEYQAGEHSDLTLLQHLKALNIPVVSVFLSGRPMWVNAELNASEAFVAAWWPGTEGGAVADVLFSDTQGEIQFNFHGTLPYRWPSEANPYDSFQGGSEKSDATLFALGYGLDYQRQLEPQGLFAKALHENNLSEEGVQIGGIDSSDLVLFAGRATAPWALHIGSGEETLLAESASHELEGIRLRTIDRIIQEDARQVEWFAQENAQSSWVGFIADTPQSLLKDGAQPDQLLFELKRSGVAIDKIELIVTSVNDDEKNVEQSVNLVDYLASVTQDEWHQLKIPVTALSEVSWSAVSEIKISGIQTEGESAALSFSQIIVDYE</sequence>
<dbReference type="InterPro" id="IPR036962">
    <property type="entry name" value="Glyco_hydro_3_N_sf"/>
</dbReference>
<dbReference type="GO" id="GO:0008422">
    <property type="term" value="F:beta-glucosidase activity"/>
    <property type="evidence" value="ECO:0007669"/>
    <property type="project" value="TreeGrafter"/>
</dbReference>
<accession>A0AA37T1M1</accession>
<dbReference type="SUPFAM" id="SSF52279">
    <property type="entry name" value="Beta-D-glucan exohydrolase, C-terminal domain"/>
    <property type="match status" value="1"/>
</dbReference>
<dbReference type="PANTHER" id="PTHR30620">
    <property type="entry name" value="PERIPLASMIC BETA-GLUCOSIDASE-RELATED"/>
    <property type="match status" value="1"/>
</dbReference>
<dbReference type="InterPro" id="IPR051915">
    <property type="entry name" value="Cellulose_Degrad_GH3"/>
</dbReference>
<dbReference type="Gene3D" id="2.60.120.430">
    <property type="entry name" value="Galactose-binding lectin"/>
    <property type="match status" value="1"/>
</dbReference>
<dbReference type="EMBL" id="BSPD01000029">
    <property type="protein sequence ID" value="GLS25350.1"/>
    <property type="molecule type" value="Genomic_DNA"/>
</dbReference>
<protein>
    <submittedName>
        <fullName evidence="5">Glucan 1,4-beta-glucosidase</fullName>
    </submittedName>
</protein>
<feature type="domain" description="Glycoside hydrolase family 3 N-terminal" evidence="2">
    <location>
        <begin position="92"/>
        <end position="414"/>
    </location>
</feature>
<name>A0AA37T1M1_9GAMM</name>
<comment type="caution">
    <text evidence="5">The sequence shown here is derived from an EMBL/GenBank/DDBJ whole genome shotgun (WGS) entry which is preliminary data.</text>
</comment>
<dbReference type="InterPro" id="IPR041443">
    <property type="entry name" value="Exop_C"/>
</dbReference>
<dbReference type="InterPro" id="IPR002772">
    <property type="entry name" value="Glyco_hydro_3_C"/>
</dbReference>
<dbReference type="PANTHER" id="PTHR30620:SF77">
    <property type="entry name" value="LYSOSOMAL BETA GLUCOSIDASE-LIKE"/>
    <property type="match status" value="1"/>
</dbReference>
<dbReference type="PRINTS" id="PR00133">
    <property type="entry name" value="GLHYDRLASE3"/>
</dbReference>
<evidence type="ECO:0000259" key="2">
    <source>
        <dbReference type="Pfam" id="PF00933"/>
    </source>
</evidence>
<dbReference type="GO" id="GO:0009251">
    <property type="term" value="P:glucan catabolic process"/>
    <property type="evidence" value="ECO:0007669"/>
    <property type="project" value="TreeGrafter"/>
</dbReference>
<dbReference type="RefSeq" id="WP_232593385.1">
    <property type="nucleotide sequence ID" value="NZ_BSPD01000029.1"/>
</dbReference>
<proteinExistence type="predicted"/>
<dbReference type="InterPro" id="IPR017853">
    <property type="entry name" value="GH"/>
</dbReference>
<reference evidence="5 6" key="1">
    <citation type="journal article" date="2014" name="Int. J. Syst. Evol. Microbiol.">
        <title>Complete genome sequence of Corynebacterium casei LMG S-19264T (=DSM 44701T), isolated from a smear-ripened cheese.</title>
        <authorList>
            <consortium name="US DOE Joint Genome Institute (JGI-PGF)"/>
            <person name="Walter F."/>
            <person name="Albersmeier A."/>
            <person name="Kalinowski J."/>
            <person name="Ruckert C."/>
        </authorList>
    </citation>
    <scope>NUCLEOTIDE SEQUENCE [LARGE SCALE GENOMIC DNA]</scope>
    <source>
        <strain evidence="5 6">NBRC 110095</strain>
    </source>
</reference>
<evidence type="ECO:0000313" key="6">
    <source>
        <dbReference type="Proteomes" id="UP001156870"/>
    </source>
</evidence>
<feature type="domain" description="Glycoside hydrolase family 3 C-terminal" evidence="3">
    <location>
        <begin position="455"/>
        <end position="685"/>
    </location>
</feature>
<evidence type="ECO:0000256" key="1">
    <source>
        <dbReference type="ARBA" id="ARBA00022801"/>
    </source>
</evidence>
<dbReference type="Pfam" id="PF00933">
    <property type="entry name" value="Glyco_hydro_3"/>
    <property type="match status" value="1"/>
</dbReference>
<evidence type="ECO:0000313" key="5">
    <source>
        <dbReference type="EMBL" id="GLS25350.1"/>
    </source>
</evidence>
<dbReference type="Gene3D" id="3.40.50.1700">
    <property type="entry name" value="Glycoside hydrolase family 3 C-terminal domain"/>
    <property type="match status" value="1"/>
</dbReference>
<dbReference type="Proteomes" id="UP001156870">
    <property type="component" value="Unassembled WGS sequence"/>
</dbReference>
<evidence type="ECO:0000259" key="4">
    <source>
        <dbReference type="Pfam" id="PF18559"/>
    </source>
</evidence>
<dbReference type="InterPro" id="IPR036881">
    <property type="entry name" value="Glyco_hydro_3_C_sf"/>
</dbReference>
<dbReference type="InterPro" id="IPR001764">
    <property type="entry name" value="Glyco_hydro_3_N"/>
</dbReference>
<dbReference type="SUPFAM" id="SSF51445">
    <property type="entry name" value="(Trans)glycosidases"/>
    <property type="match status" value="1"/>
</dbReference>
<evidence type="ECO:0000259" key="3">
    <source>
        <dbReference type="Pfam" id="PF01915"/>
    </source>
</evidence>
<feature type="domain" description="ExoP galactose-binding-like" evidence="4">
    <location>
        <begin position="728"/>
        <end position="858"/>
    </location>
</feature>
<dbReference type="AlphaFoldDB" id="A0AA37T1M1"/>
<dbReference type="Pfam" id="PF18559">
    <property type="entry name" value="Exop_C"/>
    <property type="match status" value="1"/>
</dbReference>
<keyword evidence="1" id="KW-0378">Hydrolase</keyword>
<dbReference type="Gene3D" id="3.20.20.300">
    <property type="entry name" value="Glycoside hydrolase, family 3, N-terminal domain"/>
    <property type="match status" value="1"/>
</dbReference>
<organism evidence="5 6">
    <name type="scientific">Marinibactrum halimedae</name>
    <dbReference type="NCBI Taxonomy" id="1444977"/>
    <lineage>
        <taxon>Bacteria</taxon>
        <taxon>Pseudomonadati</taxon>
        <taxon>Pseudomonadota</taxon>
        <taxon>Gammaproteobacteria</taxon>
        <taxon>Cellvibrionales</taxon>
        <taxon>Cellvibrionaceae</taxon>
        <taxon>Marinibactrum</taxon>
    </lineage>
</organism>
<dbReference type="Pfam" id="PF01915">
    <property type="entry name" value="Glyco_hydro_3_C"/>
    <property type="match status" value="1"/>
</dbReference>
<gene>
    <name evidence="5" type="primary">celD</name>
    <name evidence="5" type="ORF">GCM10007877_10640</name>
</gene>
<keyword evidence="6" id="KW-1185">Reference proteome</keyword>